<dbReference type="InterPro" id="IPR036322">
    <property type="entry name" value="WD40_repeat_dom_sf"/>
</dbReference>
<dbReference type="InterPro" id="IPR001680">
    <property type="entry name" value="WD40_rpt"/>
</dbReference>
<evidence type="ECO:0000313" key="5">
    <source>
        <dbReference type="EMBL" id="KIJ13202.1"/>
    </source>
</evidence>
<dbReference type="Proteomes" id="UP000053647">
    <property type="component" value="Unassembled WGS sequence"/>
</dbReference>
<dbReference type="PROSITE" id="PS50294">
    <property type="entry name" value="WD_REPEATS_REGION"/>
    <property type="match status" value="2"/>
</dbReference>
<evidence type="ECO:0000256" key="1">
    <source>
        <dbReference type="ARBA" id="ARBA00022574"/>
    </source>
</evidence>
<reference evidence="5 6" key="1">
    <citation type="submission" date="2014-06" db="EMBL/GenBank/DDBJ databases">
        <authorList>
            <consortium name="DOE Joint Genome Institute"/>
            <person name="Kuo A."/>
            <person name="Kohler A."/>
            <person name="Nagy L.G."/>
            <person name="Floudas D."/>
            <person name="Copeland A."/>
            <person name="Barry K.W."/>
            <person name="Cichocki N."/>
            <person name="Veneault-Fourrey C."/>
            <person name="LaButti K."/>
            <person name="Lindquist E.A."/>
            <person name="Lipzen A."/>
            <person name="Lundell T."/>
            <person name="Morin E."/>
            <person name="Murat C."/>
            <person name="Sun H."/>
            <person name="Tunlid A."/>
            <person name="Henrissat B."/>
            <person name="Grigoriev I.V."/>
            <person name="Hibbett D.S."/>
            <person name="Martin F."/>
            <person name="Nordberg H.P."/>
            <person name="Cantor M.N."/>
            <person name="Hua S.X."/>
        </authorList>
    </citation>
    <scope>NUCLEOTIDE SEQUENCE [LARGE SCALE GENOMIC DNA]</scope>
    <source>
        <strain evidence="5 6">ATCC 200175</strain>
    </source>
</reference>
<dbReference type="Pfam" id="PF00400">
    <property type="entry name" value="WD40"/>
    <property type="match status" value="3"/>
</dbReference>
<dbReference type="InterPro" id="IPR019775">
    <property type="entry name" value="WD40_repeat_CS"/>
</dbReference>
<dbReference type="EMBL" id="KN819354">
    <property type="protein sequence ID" value="KIJ13202.1"/>
    <property type="molecule type" value="Genomic_DNA"/>
</dbReference>
<dbReference type="SMART" id="SM00320">
    <property type="entry name" value="WD40"/>
    <property type="match status" value="3"/>
</dbReference>
<sequence length="232" mass="25387">MTSARKEDACDGMYTPPEPDDANAVSHQSAVHARVQSITPRRSPRPPIYTLSPSQVRPRIRILTSMSNASTKSVDLTPNPRLTISGHRNIVCGIAYLPGEERLVTCSEDGTVRIWNVENGEQEGMAMEHIGFVSSLTVTRDGKRILSGGDDKVLRVWNAEMHQPIAAWGGHDGNIACIVIAPNDELVASGDHGGRIVIREMNLKEDGHIMQWSRPMVHGDPTVTIGRRSRAA</sequence>
<keyword evidence="2" id="KW-0677">Repeat</keyword>
<accession>A0A0C9U0D9</accession>
<feature type="repeat" description="WD" evidence="3">
    <location>
        <begin position="126"/>
        <end position="167"/>
    </location>
</feature>
<name>A0A0C9U0D9_PAXIN</name>
<protein>
    <recommendedName>
        <fullName evidence="7">WD40 repeat-like protein</fullName>
    </recommendedName>
</protein>
<keyword evidence="6" id="KW-1185">Reference proteome</keyword>
<keyword evidence="1 3" id="KW-0853">WD repeat</keyword>
<gene>
    <name evidence="5" type="ORF">PAXINDRAFT_13953</name>
</gene>
<dbReference type="HOGENOM" id="CLU_1195207_0_0_1"/>
<proteinExistence type="predicted"/>
<dbReference type="PROSITE" id="PS00678">
    <property type="entry name" value="WD_REPEATS_1"/>
    <property type="match status" value="1"/>
</dbReference>
<evidence type="ECO:0008006" key="7">
    <source>
        <dbReference type="Google" id="ProtNLM"/>
    </source>
</evidence>
<dbReference type="PANTHER" id="PTHR19848">
    <property type="entry name" value="WD40 REPEAT PROTEIN"/>
    <property type="match status" value="1"/>
</dbReference>
<reference evidence="6" key="2">
    <citation type="submission" date="2015-01" db="EMBL/GenBank/DDBJ databases">
        <title>Evolutionary Origins and Diversification of the Mycorrhizal Mutualists.</title>
        <authorList>
            <consortium name="DOE Joint Genome Institute"/>
            <consortium name="Mycorrhizal Genomics Consortium"/>
            <person name="Kohler A."/>
            <person name="Kuo A."/>
            <person name="Nagy L.G."/>
            <person name="Floudas D."/>
            <person name="Copeland A."/>
            <person name="Barry K.W."/>
            <person name="Cichocki N."/>
            <person name="Veneault-Fourrey C."/>
            <person name="LaButti K."/>
            <person name="Lindquist E.A."/>
            <person name="Lipzen A."/>
            <person name="Lundell T."/>
            <person name="Morin E."/>
            <person name="Murat C."/>
            <person name="Riley R."/>
            <person name="Ohm R."/>
            <person name="Sun H."/>
            <person name="Tunlid A."/>
            <person name="Henrissat B."/>
            <person name="Grigoriev I.V."/>
            <person name="Hibbett D.S."/>
            <person name="Martin F."/>
        </authorList>
    </citation>
    <scope>NUCLEOTIDE SEQUENCE [LARGE SCALE GENOMIC DNA]</scope>
    <source>
        <strain evidence="6">ATCC 200175</strain>
    </source>
</reference>
<dbReference type="PANTHER" id="PTHR19848:SF8">
    <property type="entry name" value="F-BOX AND WD REPEAT DOMAIN CONTAINING 7"/>
    <property type="match status" value="1"/>
</dbReference>
<evidence type="ECO:0000256" key="4">
    <source>
        <dbReference type="SAM" id="MobiDB-lite"/>
    </source>
</evidence>
<dbReference type="OrthoDB" id="2757721at2759"/>
<dbReference type="AlphaFoldDB" id="A0A0C9U0D9"/>
<dbReference type="SUPFAM" id="SSF50978">
    <property type="entry name" value="WD40 repeat-like"/>
    <property type="match status" value="1"/>
</dbReference>
<feature type="region of interest" description="Disordered" evidence="4">
    <location>
        <begin position="1"/>
        <end position="25"/>
    </location>
</feature>
<evidence type="ECO:0000256" key="3">
    <source>
        <dbReference type="PROSITE-ProRule" id="PRU00221"/>
    </source>
</evidence>
<dbReference type="Gene3D" id="2.130.10.10">
    <property type="entry name" value="YVTN repeat-like/Quinoprotein amine dehydrogenase"/>
    <property type="match status" value="1"/>
</dbReference>
<organism evidence="5 6">
    <name type="scientific">Paxillus involutus ATCC 200175</name>
    <dbReference type="NCBI Taxonomy" id="664439"/>
    <lineage>
        <taxon>Eukaryota</taxon>
        <taxon>Fungi</taxon>
        <taxon>Dikarya</taxon>
        <taxon>Basidiomycota</taxon>
        <taxon>Agaricomycotina</taxon>
        <taxon>Agaricomycetes</taxon>
        <taxon>Agaricomycetidae</taxon>
        <taxon>Boletales</taxon>
        <taxon>Paxilineae</taxon>
        <taxon>Paxillaceae</taxon>
        <taxon>Paxillus</taxon>
    </lineage>
</organism>
<evidence type="ECO:0000256" key="2">
    <source>
        <dbReference type="ARBA" id="ARBA00022737"/>
    </source>
</evidence>
<dbReference type="PROSITE" id="PS50082">
    <property type="entry name" value="WD_REPEATS_2"/>
    <property type="match status" value="2"/>
</dbReference>
<dbReference type="InterPro" id="IPR015943">
    <property type="entry name" value="WD40/YVTN_repeat-like_dom_sf"/>
</dbReference>
<evidence type="ECO:0000313" key="6">
    <source>
        <dbReference type="Proteomes" id="UP000053647"/>
    </source>
</evidence>
<feature type="repeat" description="WD" evidence="3">
    <location>
        <begin position="84"/>
        <end position="125"/>
    </location>
</feature>